<name>A0A086Y3Q3_9RHOB</name>
<dbReference type="EMBL" id="JFZB01000005">
    <property type="protein sequence ID" value="KFI28903.1"/>
    <property type="molecule type" value="Genomic_DNA"/>
</dbReference>
<gene>
    <name evidence="9" type="ORF">CG50_11910</name>
</gene>
<comment type="subcellular location">
    <subcellularLocation>
        <location evidence="1">Cell membrane</location>
        <topology evidence="1">Peripheral membrane protein</topology>
        <orientation evidence="1">Cytoplasmic side</orientation>
    </subcellularLocation>
</comment>
<evidence type="ECO:0000256" key="4">
    <source>
        <dbReference type="ARBA" id="ARBA00022475"/>
    </source>
</evidence>
<dbReference type="Gene3D" id="2.30.330.10">
    <property type="entry name" value="SpoA-like"/>
    <property type="match status" value="1"/>
</dbReference>
<dbReference type="GO" id="GO:0071973">
    <property type="term" value="P:bacterial-type flagellum-dependent cell motility"/>
    <property type="evidence" value="ECO:0007669"/>
    <property type="project" value="InterPro"/>
</dbReference>
<evidence type="ECO:0000256" key="7">
    <source>
        <dbReference type="ARBA" id="ARBA00023136"/>
    </source>
</evidence>
<dbReference type="GO" id="GO:0003774">
    <property type="term" value="F:cytoskeletal motor activity"/>
    <property type="evidence" value="ECO:0007669"/>
    <property type="project" value="InterPro"/>
</dbReference>
<dbReference type="PANTHER" id="PTHR43484">
    <property type="match status" value="1"/>
</dbReference>
<dbReference type="Proteomes" id="UP000028824">
    <property type="component" value="Unassembled WGS sequence"/>
</dbReference>
<dbReference type="InterPro" id="IPR001172">
    <property type="entry name" value="FliN_T3SS_HrcQb"/>
</dbReference>
<dbReference type="OrthoDB" id="9790303at2"/>
<keyword evidence="10" id="KW-1185">Reference proteome</keyword>
<evidence type="ECO:0000256" key="5">
    <source>
        <dbReference type="ARBA" id="ARBA00022500"/>
    </source>
</evidence>
<evidence type="ECO:0000313" key="9">
    <source>
        <dbReference type="EMBL" id="KFI28903.1"/>
    </source>
</evidence>
<keyword evidence="6" id="KW-0283">Flagellar rotation</keyword>
<reference evidence="9 10" key="1">
    <citation type="submission" date="2014-03" db="EMBL/GenBank/DDBJ databases">
        <title>Genome of Paenirhodobacter enshiensis DW2-9.</title>
        <authorList>
            <person name="Wang D."/>
            <person name="Wang G."/>
        </authorList>
    </citation>
    <scope>NUCLEOTIDE SEQUENCE [LARGE SCALE GENOMIC DNA]</scope>
    <source>
        <strain evidence="9 10">DW2-9</strain>
    </source>
</reference>
<evidence type="ECO:0000256" key="3">
    <source>
        <dbReference type="ARBA" id="ARBA00021897"/>
    </source>
</evidence>
<dbReference type="PANTHER" id="PTHR43484:SF1">
    <property type="entry name" value="FLAGELLAR MOTOR SWITCH PROTEIN FLIN"/>
    <property type="match status" value="1"/>
</dbReference>
<dbReference type="GO" id="GO:0009425">
    <property type="term" value="C:bacterial-type flagellum basal body"/>
    <property type="evidence" value="ECO:0007669"/>
    <property type="project" value="InterPro"/>
</dbReference>
<dbReference type="InterPro" id="IPR051469">
    <property type="entry name" value="FliN/MopA/SpaO"/>
</dbReference>
<dbReference type="PRINTS" id="PR00956">
    <property type="entry name" value="FLGMOTORFLIN"/>
</dbReference>
<evidence type="ECO:0000256" key="6">
    <source>
        <dbReference type="ARBA" id="ARBA00022779"/>
    </source>
</evidence>
<protein>
    <recommendedName>
        <fullName evidence="3">Flagellar motor switch protein FliN</fullName>
    </recommendedName>
</protein>
<dbReference type="STRING" id="1105367.CG50_11910"/>
<organism evidence="9 10">
    <name type="scientific">Paenirhodobacter enshiensis</name>
    <dbReference type="NCBI Taxonomy" id="1105367"/>
    <lineage>
        <taxon>Bacteria</taxon>
        <taxon>Pseudomonadati</taxon>
        <taxon>Pseudomonadota</taxon>
        <taxon>Alphaproteobacteria</taxon>
        <taxon>Rhodobacterales</taxon>
        <taxon>Rhodobacter group</taxon>
        <taxon>Paenirhodobacter</taxon>
    </lineage>
</organism>
<comment type="caution">
    <text evidence="9">The sequence shown here is derived from an EMBL/GenBank/DDBJ whole genome shotgun (WGS) entry which is preliminary data.</text>
</comment>
<dbReference type="AlphaFoldDB" id="A0A086Y3Q3"/>
<sequence length="97" mass="10615">MSDPQSPPPPGADRANPFSQVPIEITISVGRAHPTVRDMLQLKKDSVLTLDRRVEDPVELYIGDRLIARGELTESGDDANPTLAVRLTEVVDARDVL</sequence>
<dbReference type="InterPro" id="IPR001543">
    <property type="entry name" value="FliN-like_C"/>
</dbReference>
<proteinExistence type="inferred from homology"/>
<keyword evidence="5" id="KW-0145">Chemotaxis</keyword>
<dbReference type="GO" id="GO:0006935">
    <property type="term" value="P:chemotaxis"/>
    <property type="evidence" value="ECO:0007669"/>
    <property type="project" value="UniProtKB-KW"/>
</dbReference>
<keyword evidence="7" id="KW-0472">Membrane</keyword>
<dbReference type="SUPFAM" id="SSF101801">
    <property type="entry name" value="Surface presentation of antigens (SPOA)"/>
    <property type="match status" value="1"/>
</dbReference>
<evidence type="ECO:0000256" key="1">
    <source>
        <dbReference type="ARBA" id="ARBA00004413"/>
    </source>
</evidence>
<dbReference type="InterPro" id="IPR036429">
    <property type="entry name" value="SpoA-like_sf"/>
</dbReference>
<dbReference type="Pfam" id="PF01052">
    <property type="entry name" value="FliMN_C"/>
    <property type="match status" value="1"/>
</dbReference>
<evidence type="ECO:0000313" key="10">
    <source>
        <dbReference type="Proteomes" id="UP000028824"/>
    </source>
</evidence>
<dbReference type="RefSeq" id="WP_036635383.1">
    <property type="nucleotide sequence ID" value="NZ_CAXYYU010000001.1"/>
</dbReference>
<keyword evidence="4" id="KW-1003">Cell membrane</keyword>
<accession>A0A086Y3Q3</accession>
<feature type="domain" description="Flagellar motor switch protein FliN-like C-terminal" evidence="8">
    <location>
        <begin position="19"/>
        <end position="91"/>
    </location>
</feature>
<dbReference type="eggNOG" id="COG1886">
    <property type="taxonomic scope" value="Bacteria"/>
</dbReference>
<dbReference type="GO" id="GO:0005886">
    <property type="term" value="C:plasma membrane"/>
    <property type="evidence" value="ECO:0007669"/>
    <property type="project" value="UniProtKB-SubCell"/>
</dbReference>
<evidence type="ECO:0000256" key="2">
    <source>
        <dbReference type="ARBA" id="ARBA00009226"/>
    </source>
</evidence>
<comment type="similarity">
    <text evidence="2">Belongs to the FliN/MopA/SpaO family.</text>
</comment>
<evidence type="ECO:0000259" key="8">
    <source>
        <dbReference type="Pfam" id="PF01052"/>
    </source>
</evidence>